<accession>A0ABN7W5A0</accession>
<keyword evidence="2" id="KW-1185">Reference proteome</keyword>
<dbReference type="EMBL" id="CAJVQB010031830">
    <property type="protein sequence ID" value="CAG8817474.1"/>
    <property type="molecule type" value="Genomic_DNA"/>
</dbReference>
<dbReference type="Gene3D" id="3.30.420.40">
    <property type="match status" value="2"/>
</dbReference>
<dbReference type="Proteomes" id="UP000789901">
    <property type="component" value="Unassembled WGS sequence"/>
</dbReference>
<dbReference type="Gene3D" id="3.90.640.10">
    <property type="entry name" value="Actin, Chain A, domain 4"/>
    <property type="match status" value="1"/>
</dbReference>
<feature type="non-terminal residue" evidence="1">
    <location>
        <position position="1"/>
    </location>
</feature>
<name>A0ABN7W5A0_GIGMA</name>
<evidence type="ECO:0000313" key="1">
    <source>
        <dbReference type="EMBL" id="CAG8817474.1"/>
    </source>
</evidence>
<gene>
    <name evidence="1" type="ORF">GMARGA_LOCUS26812</name>
</gene>
<comment type="caution">
    <text evidence="1">The sequence shown here is derived from an EMBL/GenBank/DDBJ whole genome shotgun (WGS) entry which is preliminary data.</text>
</comment>
<proteinExistence type="predicted"/>
<protein>
    <submittedName>
        <fullName evidence="1">3842_t:CDS:1</fullName>
    </submittedName>
</protein>
<dbReference type="PANTHER" id="PTHR14187">
    <property type="entry name" value="ALPHA KINASE/ELONGATION FACTOR 2 KINASE"/>
    <property type="match status" value="1"/>
</dbReference>
<organism evidence="1 2">
    <name type="scientific">Gigaspora margarita</name>
    <dbReference type="NCBI Taxonomy" id="4874"/>
    <lineage>
        <taxon>Eukaryota</taxon>
        <taxon>Fungi</taxon>
        <taxon>Fungi incertae sedis</taxon>
        <taxon>Mucoromycota</taxon>
        <taxon>Glomeromycotina</taxon>
        <taxon>Glomeromycetes</taxon>
        <taxon>Diversisporales</taxon>
        <taxon>Gigasporaceae</taxon>
        <taxon>Gigaspora</taxon>
    </lineage>
</organism>
<sequence>HDIKELPKTNIALLYDNNCNEVLKWGESALLHEEKKRIRITPKYYMVERFTLYLDDSITERPHLPSKLNYKKAIIDYLKKMKEIIEETLDKRWPGLKLTQILWVLCVPAEWGPHAKAIIRDCIYKAELLNESIGSHLTFTTKPEAAAIYCLSVIEEHKLTVGDTFLMVDCGGETVDLTMRTIQIGNRLKEETESIGDLCGSTFIDQEFLHFLGNTVGINALQKLRIGDLQRLVRRFFCQTVKFPFTGDPDEFETIELDLERQCPSLIQYITGVQRTYLENSKWIIELDFETIKKMFDPIIDKIIKLINIQLLDLPNRHKCKAMFLVGGFSESPYLIKRVKERFQGRIPVIAFPQHPMVASVKGAVAYGLNMKIIESRVLKWTYGVGVKADFDIRNDPPSFRKSDNKIWKFSLLAVRGTQVMVNKTFCKYFMPINSGQTVAALRIYITKERQPKYIDETGMQLLGTLKIDLLKSSNRSVKFELTFGTMEIKATAKNELTNETYHTTFEYQSSE</sequence>
<dbReference type="InterPro" id="IPR043129">
    <property type="entry name" value="ATPase_NBD"/>
</dbReference>
<dbReference type="PANTHER" id="PTHR14187:SF5">
    <property type="entry name" value="HEAT SHOCK 70 KDA PROTEIN 12A"/>
    <property type="match status" value="1"/>
</dbReference>
<dbReference type="SUPFAM" id="SSF53067">
    <property type="entry name" value="Actin-like ATPase domain"/>
    <property type="match status" value="2"/>
</dbReference>
<evidence type="ECO:0000313" key="2">
    <source>
        <dbReference type="Proteomes" id="UP000789901"/>
    </source>
</evidence>
<reference evidence="1 2" key="1">
    <citation type="submission" date="2021-06" db="EMBL/GenBank/DDBJ databases">
        <authorList>
            <person name="Kallberg Y."/>
            <person name="Tangrot J."/>
            <person name="Rosling A."/>
        </authorList>
    </citation>
    <scope>NUCLEOTIDE SEQUENCE [LARGE SCALE GENOMIC DNA]</scope>
    <source>
        <strain evidence="1 2">120-4 pot B 10/14</strain>
    </source>
</reference>